<name>A0ABU5J3T2_9BACI</name>
<dbReference type="InterPro" id="IPR047793">
    <property type="entry name" value="LiaF_C"/>
</dbReference>
<keyword evidence="1" id="KW-0472">Membrane</keyword>
<organism evidence="3 4">
    <name type="scientific">Robertmurraya mangrovi</name>
    <dbReference type="NCBI Taxonomy" id="3098077"/>
    <lineage>
        <taxon>Bacteria</taxon>
        <taxon>Bacillati</taxon>
        <taxon>Bacillota</taxon>
        <taxon>Bacilli</taxon>
        <taxon>Bacillales</taxon>
        <taxon>Bacillaceae</taxon>
        <taxon>Robertmurraya</taxon>
    </lineage>
</organism>
<dbReference type="RefSeq" id="WP_322448312.1">
    <property type="nucleotide sequence ID" value="NZ_JAXOFX010000019.1"/>
</dbReference>
<evidence type="ECO:0000259" key="2">
    <source>
        <dbReference type="Pfam" id="PF09922"/>
    </source>
</evidence>
<dbReference type="InterPro" id="IPR016975">
    <property type="entry name" value="Cell_wall_LiaF"/>
</dbReference>
<dbReference type="EMBL" id="JAXOFX010000019">
    <property type="protein sequence ID" value="MDZ5474017.1"/>
    <property type="molecule type" value="Genomic_DNA"/>
</dbReference>
<proteinExistence type="predicted"/>
<sequence length="245" mass="27995">MKSRINSDFISWALLFGIIFLLLEVSFFNRGLIFSLLVSTGMMYIGRKRMPLTSGKVLFWGGVLTFFISIVNMMTLKFFLLALLIHLLIQFAKSKKNPDRIRPIVKEKVIDPNPKTPVIRKQPLFENVLFGEQRTPEHVYEWNDINIQAGIGDTVIDLSYTVLPKGETVIFVRNFVGNVKVLIPYDIEVNVSHSVMAGTANILGHEDGRVFNQAIHFQTEEYEKAEQKVKIFTSFLVGDLEVKRV</sequence>
<evidence type="ECO:0000313" key="4">
    <source>
        <dbReference type="Proteomes" id="UP001290455"/>
    </source>
</evidence>
<dbReference type="Proteomes" id="UP001290455">
    <property type="component" value="Unassembled WGS sequence"/>
</dbReference>
<feature type="domain" description="Cell wall-active antibiotics response LiaF-like C-terminal" evidence="2">
    <location>
        <begin position="130"/>
        <end position="242"/>
    </location>
</feature>
<dbReference type="NCBIfam" id="NF040535">
    <property type="entry name" value="LiaF_C_term"/>
    <property type="match status" value="1"/>
</dbReference>
<feature type="transmembrane region" description="Helical" evidence="1">
    <location>
        <begin position="58"/>
        <end position="89"/>
    </location>
</feature>
<dbReference type="InterPro" id="IPR024425">
    <property type="entry name" value="LiaF-like_C"/>
</dbReference>
<dbReference type="PIRSF" id="PIRSF031509">
    <property type="entry name" value="Cell_wall_LiaF/YvqF"/>
    <property type="match status" value="1"/>
</dbReference>
<evidence type="ECO:0000256" key="1">
    <source>
        <dbReference type="SAM" id="Phobius"/>
    </source>
</evidence>
<keyword evidence="1" id="KW-0812">Transmembrane</keyword>
<accession>A0ABU5J3T2</accession>
<protein>
    <submittedName>
        <fullName evidence="3">Cell wall-active antibiotics response protein LiaF</fullName>
    </submittedName>
</protein>
<comment type="caution">
    <text evidence="3">The sequence shown here is derived from an EMBL/GenBank/DDBJ whole genome shotgun (WGS) entry which is preliminary data.</text>
</comment>
<gene>
    <name evidence="3" type="primary">liaF</name>
    <name evidence="3" type="ORF">SM124_20045</name>
</gene>
<reference evidence="3 4" key="1">
    <citation type="submission" date="2023-11" db="EMBL/GenBank/DDBJ databases">
        <title>Bacillus jintuensis, isolated from a mudflat on the Beibu Gulf coast.</title>
        <authorList>
            <person name="Li M."/>
        </authorList>
    </citation>
    <scope>NUCLEOTIDE SEQUENCE [LARGE SCALE GENOMIC DNA]</scope>
    <source>
        <strain evidence="3 4">31A1R</strain>
    </source>
</reference>
<evidence type="ECO:0000313" key="3">
    <source>
        <dbReference type="EMBL" id="MDZ5474017.1"/>
    </source>
</evidence>
<keyword evidence="1" id="KW-1133">Transmembrane helix</keyword>
<keyword evidence="4" id="KW-1185">Reference proteome</keyword>
<feature type="transmembrane region" description="Helical" evidence="1">
    <location>
        <begin position="12"/>
        <end position="38"/>
    </location>
</feature>
<dbReference type="Pfam" id="PF09922">
    <property type="entry name" value="LiaF-like_C"/>
    <property type="match status" value="1"/>
</dbReference>